<feature type="chain" id="PRO_5011454776" description="DUF4349 domain-containing protein" evidence="3">
    <location>
        <begin position="19"/>
        <end position="271"/>
    </location>
</feature>
<dbReference type="STRING" id="279824.SAMN03080617_00186"/>
<keyword evidence="1" id="KW-0175">Coiled coil</keyword>
<dbReference type="AlphaFoldDB" id="A0A1G5UYH3"/>
<keyword evidence="2" id="KW-0812">Transmembrane</keyword>
<gene>
    <name evidence="5" type="ORF">SAMN03080617_00186</name>
</gene>
<accession>A0A1G5UYH3</accession>
<evidence type="ECO:0000259" key="4">
    <source>
        <dbReference type="Pfam" id="PF14257"/>
    </source>
</evidence>
<dbReference type="OrthoDB" id="5381491at2"/>
<evidence type="ECO:0000313" key="5">
    <source>
        <dbReference type="EMBL" id="SDA38670.1"/>
    </source>
</evidence>
<dbReference type="EMBL" id="FMXE01000002">
    <property type="protein sequence ID" value="SDA38670.1"/>
    <property type="molecule type" value="Genomic_DNA"/>
</dbReference>
<keyword evidence="2" id="KW-1133">Transmembrane helix</keyword>
<dbReference type="RefSeq" id="WP_092728067.1">
    <property type="nucleotide sequence ID" value="NZ_FMXE01000002.1"/>
</dbReference>
<reference evidence="6" key="1">
    <citation type="submission" date="2016-10" db="EMBL/GenBank/DDBJ databases">
        <authorList>
            <person name="Varghese N."/>
            <person name="Submissions S."/>
        </authorList>
    </citation>
    <scope>NUCLEOTIDE SEQUENCE [LARGE SCALE GENOMIC DNA]</scope>
    <source>
        <strain evidence="6">DSM 22703</strain>
    </source>
</reference>
<feature type="signal peptide" evidence="3">
    <location>
        <begin position="1"/>
        <end position="18"/>
    </location>
</feature>
<name>A0A1G5UYH3_9BACT</name>
<proteinExistence type="predicted"/>
<keyword evidence="2" id="KW-0472">Membrane</keyword>
<dbReference type="PROSITE" id="PS51257">
    <property type="entry name" value="PROKAR_LIPOPROTEIN"/>
    <property type="match status" value="1"/>
</dbReference>
<evidence type="ECO:0000256" key="1">
    <source>
        <dbReference type="SAM" id="Coils"/>
    </source>
</evidence>
<evidence type="ECO:0000256" key="3">
    <source>
        <dbReference type="SAM" id="SignalP"/>
    </source>
</evidence>
<evidence type="ECO:0000313" key="6">
    <source>
        <dbReference type="Proteomes" id="UP000198756"/>
    </source>
</evidence>
<dbReference type="Proteomes" id="UP000198756">
    <property type="component" value="Unassembled WGS sequence"/>
</dbReference>
<evidence type="ECO:0000256" key="2">
    <source>
        <dbReference type="SAM" id="Phobius"/>
    </source>
</evidence>
<keyword evidence="3" id="KW-0732">Signal</keyword>
<organism evidence="5 6">
    <name type="scientific">Algoriphagus alkaliphilus</name>
    <dbReference type="NCBI Taxonomy" id="279824"/>
    <lineage>
        <taxon>Bacteria</taxon>
        <taxon>Pseudomonadati</taxon>
        <taxon>Bacteroidota</taxon>
        <taxon>Cytophagia</taxon>
        <taxon>Cytophagales</taxon>
        <taxon>Cyclobacteriaceae</taxon>
        <taxon>Algoriphagus</taxon>
    </lineage>
</organism>
<keyword evidence="6" id="KW-1185">Reference proteome</keyword>
<feature type="transmembrane region" description="Helical" evidence="2">
    <location>
        <begin position="237"/>
        <end position="260"/>
    </location>
</feature>
<feature type="domain" description="DUF4349" evidence="4">
    <location>
        <begin position="58"/>
        <end position="259"/>
    </location>
</feature>
<feature type="coiled-coil region" evidence="1">
    <location>
        <begin position="115"/>
        <end position="193"/>
    </location>
</feature>
<protein>
    <recommendedName>
        <fullName evidence="4">DUF4349 domain-containing protein</fullName>
    </recommendedName>
</protein>
<dbReference type="InterPro" id="IPR025645">
    <property type="entry name" value="DUF4349"/>
</dbReference>
<sequence>MKLFLLKLPILFGFIVGACGTQDTVDLAPEDAAVSYEKLLDSPETEQPAAGTEFTEGKVIREGDIYFECRDIQETDTFLKAEVKAAKGFISNESANSYGERTEKRLTIRIPSDQLDQLLEKIQSHAVRIENTNIRSEDVTEQFIDVEARLKTKKELEIRYTELLKQAKNVQEILGLERELANVRGEIESMQGRLNYLSDRVALSTLNVSFFVEGERAFGFLSKAKEGLKNGWRNLQWFFIFILNLWPFFLIFGALLIWLLKRKKSPPPPMS</sequence>
<dbReference type="Pfam" id="PF14257">
    <property type="entry name" value="DUF4349"/>
    <property type="match status" value="1"/>
</dbReference>